<dbReference type="Gene3D" id="1.20.810.10">
    <property type="entry name" value="Cytochrome Bc1 Complex, Chain C"/>
    <property type="match status" value="1"/>
</dbReference>
<keyword evidence="14 16" id="KW-0496">Mitochondrion</keyword>
<dbReference type="Pfam" id="PF00033">
    <property type="entry name" value="Cytochrome_B"/>
    <property type="match status" value="1"/>
</dbReference>
<feature type="transmembrane region" description="Helical" evidence="16">
    <location>
        <begin position="26"/>
        <end position="54"/>
    </location>
</feature>
<feature type="domain" description="Cytochrome b/b6 C-terminal region profile" evidence="18">
    <location>
        <begin position="208"/>
        <end position="376"/>
    </location>
</feature>
<dbReference type="Pfam" id="PF00032">
    <property type="entry name" value="Cytochrom_B_C"/>
    <property type="match status" value="1"/>
</dbReference>
<reference evidence="19" key="1">
    <citation type="submission" date="2012-03" db="EMBL/GenBank/DDBJ databases">
        <title>The complete mitochondrial genome sequence of Pomphorhynchus bulbocolli (Acanthocephala: Palaeacanthocephala).</title>
        <authorList>
            <person name="Pan T."/>
            <person name="Nie P."/>
        </authorList>
    </citation>
    <scope>NUCLEOTIDE SEQUENCE</scope>
</reference>
<comment type="function">
    <text evidence="1 16">Component of the ubiquinol-cytochrome c reductase complex (complex III or cytochrome b-c1 complex) that is part of the mitochondrial respiratory chain. The b-c1 complex mediates electron transfer from ubiquinol to cytochrome c. Contributes to the generation of a proton gradient across the mitochondrial membrane that is then used for ATP synthesis.</text>
</comment>
<dbReference type="PROSITE" id="PS51002">
    <property type="entry name" value="CYTB_NTER"/>
    <property type="match status" value="1"/>
</dbReference>
<feature type="transmembrane region" description="Helical" evidence="16">
    <location>
        <begin position="138"/>
        <end position="158"/>
    </location>
</feature>
<comment type="cofactor">
    <cofactor evidence="16">
        <name>heme b</name>
        <dbReference type="ChEBI" id="CHEBI:60344"/>
    </cofactor>
    <text evidence="16">Binds 2 heme groups non-covalently.</text>
</comment>
<dbReference type="InterPro" id="IPR016174">
    <property type="entry name" value="Di-haem_cyt_TM"/>
</dbReference>
<keyword evidence="12 16" id="KW-0408">Iron</keyword>
<dbReference type="GO" id="GO:0006122">
    <property type="term" value="P:mitochondrial electron transport, ubiquinol to cytochrome c"/>
    <property type="evidence" value="ECO:0007669"/>
    <property type="project" value="TreeGrafter"/>
</dbReference>
<dbReference type="SUPFAM" id="SSF81342">
    <property type="entry name" value="Transmembrane di-heme cytochromes"/>
    <property type="match status" value="1"/>
</dbReference>
<keyword evidence="7 16" id="KW-0812">Transmembrane</keyword>
<keyword evidence="8 16" id="KW-0479">Metal-binding</keyword>
<evidence type="ECO:0000259" key="17">
    <source>
        <dbReference type="PROSITE" id="PS51002"/>
    </source>
</evidence>
<evidence type="ECO:0000256" key="6">
    <source>
        <dbReference type="ARBA" id="ARBA00022660"/>
    </source>
</evidence>
<dbReference type="EMBL" id="JQ824371">
    <property type="protein sequence ID" value="AFJ54192.1"/>
    <property type="molecule type" value="Genomic_DNA"/>
</dbReference>
<gene>
    <name evidence="19" type="primary">CYTB</name>
</gene>
<evidence type="ECO:0000256" key="14">
    <source>
        <dbReference type="ARBA" id="ARBA00023128"/>
    </source>
</evidence>
<keyword evidence="13" id="KW-0830">Ubiquinone</keyword>
<dbReference type="PANTHER" id="PTHR19271:SF16">
    <property type="entry name" value="CYTOCHROME B"/>
    <property type="match status" value="1"/>
</dbReference>
<proteinExistence type="inferred from homology"/>
<evidence type="ECO:0000256" key="5">
    <source>
        <dbReference type="ARBA" id="ARBA00022617"/>
    </source>
</evidence>
<feature type="transmembrane region" description="Helical" evidence="16">
    <location>
        <begin position="289"/>
        <end position="311"/>
    </location>
</feature>
<evidence type="ECO:0000256" key="9">
    <source>
        <dbReference type="ARBA" id="ARBA00022792"/>
    </source>
</evidence>
<evidence type="ECO:0000256" key="1">
    <source>
        <dbReference type="ARBA" id="ARBA00002566"/>
    </source>
</evidence>
<keyword evidence="4 16" id="KW-0813">Transport</keyword>
<evidence type="ECO:0000313" key="19">
    <source>
        <dbReference type="EMBL" id="AFJ54192.1"/>
    </source>
</evidence>
<name>A0A806GMH0_9BILA</name>
<dbReference type="RefSeq" id="YP_010258320.1">
    <property type="nucleotide sequence ID" value="NC_060483.1"/>
</dbReference>
<feature type="transmembrane region" description="Helical" evidence="16">
    <location>
        <begin position="75"/>
        <end position="96"/>
    </location>
</feature>
<dbReference type="InterPro" id="IPR048259">
    <property type="entry name" value="Cytochrome_b_N_euk/bac"/>
</dbReference>
<dbReference type="InterPro" id="IPR005798">
    <property type="entry name" value="Cyt_b/b6_C"/>
</dbReference>
<feature type="domain" description="Cytochrome b/b6 N-terminal region profile" evidence="17">
    <location>
        <begin position="1"/>
        <end position="207"/>
    </location>
</feature>
<keyword evidence="5 16" id="KW-0349">Heme</keyword>
<feature type="transmembrane region" description="Helical" evidence="16">
    <location>
        <begin position="178"/>
        <end position="196"/>
    </location>
</feature>
<dbReference type="PANTHER" id="PTHR19271">
    <property type="entry name" value="CYTOCHROME B"/>
    <property type="match status" value="1"/>
</dbReference>
<geneLocation type="mitochondrion" evidence="19"/>
<accession>A0A806GMH0</accession>
<keyword evidence="15 16" id="KW-0472">Membrane</keyword>
<feature type="transmembrane region" description="Helical" evidence="16">
    <location>
        <begin position="323"/>
        <end position="341"/>
    </location>
</feature>
<keyword evidence="9" id="KW-0999">Mitochondrion inner membrane</keyword>
<evidence type="ECO:0000256" key="4">
    <source>
        <dbReference type="ARBA" id="ARBA00022448"/>
    </source>
</evidence>
<dbReference type="InterPro" id="IPR036150">
    <property type="entry name" value="Cyt_b/b6_C_sf"/>
</dbReference>
<dbReference type="InterPro" id="IPR027387">
    <property type="entry name" value="Cytb/b6-like_sf"/>
</dbReference>
<dbReference type="AlphaFoldDB" id="A0A806GMH0"/>
<evidence type="ECO:0000256" key="8">
    <source>
        <dbReference type="ARBA" id="ARBA00022723"/>
    </source>
</evidence>
<evidence type="ECO:0000259" key="18">
    <source>
        <dbReference type="PROSITE" id="PS51003"/>
    </source>
</evidence>
<dbReference type="CTD" id="4519"/>
<feature type="transmembrane region" description="Helical" evidence="16">
    <location>
        <begin position="108"/>
        <end position="131"/>
    </location>
</feature>
<evidence type="ECO:0000256" key="7">
    <source>
        <dbReference type="ARBA" id="ARBA00022692"/>
    </source>
</evidence>
<dbReference type="CDD" id="cd00284">
    <property type="entry name" value="Cytochrome_b_N"/>
    <property type="match status" value="1"/>
</dbReference>
<dbReference type="GO" id="GO:0008121">
    <property type="term" value="F:quinol-cytochrome-c reductase activity"/>
    <property type="evidence" value="ECO:0007669"/>
    <property type="project" value="TreeGrafter"/>
</dbReference>
<evidence type="ECO:0000256" key="2">
    <source>
        <dbReference type="ARBA" id="ARBA00004448"/>
    </source>
</evidence>
<evidence type="ECO:0000256" key="16">
    <source>
        <dbReference type="RuleBase" id="RU362117"/>
    </source>
</evidence>
<comment type="similarity">
    <text evidence="16">Belongs to the cytochrome b family.</text>
</comment>
<dbReference type="GO" id="GO:0016491">
    <property type="term" value="F:oxidoreductase activity"/>
    <property type="evidence" value="ECO:0007669"/>
    <property type="project" value="UniProtKB-UniRule"/>
</dbReference>
<keyword evidence="11 16" id="KW-1133">Transmembrane helix</keyword>
<protein>
    <recommendedName>
        <fullName evidence="3 16">Cytochrome b</fullName>
    </recommendedName>
</protein>
<comment type="subcellular location">
    <subcellularLocation>
        <location evidence="2">Mitochondrion inner membrane</location>
        <topology evidence="2">Multi-pass membrane protein</topology>
    </subcellularLocation>
</comment>
<dbReference type="SUPFAM" id="SSF81648">
    <property type="entry name" value="a domain/subunit of cytochrome bc1 complex (Ubiquinol-cytochrome c reductase)"/>
    <property type="match status" value="1"/>
</dbReference>
<sequence length="376" mass="41526">MKAMKDYEKILKEQLVDLPTPSNLNYWFGVGVGLGFVYVIQILSGFILSLFYSVDLNLGGFWSVVSIMQDTKSGWFVRFMHSSGASVFMGLIYLHILRGLFYGSFKKVSVWVSGVIVLVVAFGVCFLGYVLPWGSMSFWGMTVVVSMLGAIPLVGGYMTEVLWGGSSAGVHSLARFFSLHYLLGLVVMVVVVIHLVELHRKGSSNPLGVNSDLDKVLFTSLFVVKDVLGLMGLVLLYWWVVLGVPYGLMDAANFEEVSLVKTPTHIKPEWYLLFAYCILRAVPSKLGGVILMFLGIIIIIMPSVVQSVGIYRGVGGMVYKGLLVMWVTDFAALTWLGASLAEYPYDVLGQVFTVAYFLLMGMMVSVLMVENRIGGW</sequence>
<organism evidence="19">
    <name type="scientific">Pomphorhynchus bulbocolli</name>
    <dbReference type="NCBI Taxonomy" id="317556"/>
    <lineage>
        <taxon>Eukaryota</taxon>
        <taxon>Metazoa</taxon>
        <taxon>Spiralia</taxon>
        <taxon>Lophotrochozoa</taxon>
        <taxon>Acanthocephala</taxon>
        <taxon>Palaeacanthocephala</taxon>
        <taxon>Echinorhynchida</taxon>
        <taxon>Pomphorhynchidae</taxon>
        <taxon>Pomphorhynchus</taxon>
    </lineage>
</organism>
<dbReference type="GO" id="GO:0005743">
    <property type="term" value="C:mitochondrial inner membrane"/>
    <property type="evidence" value="ECO:0007669"/>
    <property type="project" value="UniProtKB-SubCell"/>
</dbReference>
<dbReference type="GO" id="GO:0046872">
    <property type="term" value="F:metal ion binding"/>
    <property type="evidence" value="ECO:0007669"/>
    <property type="project" value="UniProtKB-UniRule"/>
</dbReference>
<evidence type="ECO:0000256" key="15">
    <source>
        <dbReference type="ARBA" id="ARBA00023136"/>
    </source>
</evidence>
<evidence type="ECO:0000256" key="3">
    <source>
        <dbReference type="ARBA" id="ARBA00013531"/>
    </source>
</evidence>
<dbReference type="PROSITE" id="PS51003">
    <property type="entry name" value="CYTB_CTER"/>
    <property type="match status" value="1"/>
</dbReference>
<evidence type="ECO:0000256" key="13">
    <source>
        <dbReference type="ARBA" id="ARBA00023075"/>
    </source>
</evidence>
<dbReference type="GeneID" id="70603600"/>
<keyword evidence="6 16" id="KW-0679">Respiratory chain</keyword>
<evidence type="ECO:0000256" key="10">
    <source>
        <dbReference type="ARBA" id="ARBA00022982"/>
    </source>
</evidence>
<feature type="transmembrane region" description="Helical" evidence="16">
    <location>
        <begin position="216"/>
        <end position="240"/>
    </location>
</feature>
<evidence type="ECO:0000256" key="11">
    <source>
        <dbReference type="ARBA" id="ARBA00022989"/>
    </source>
</evidence>
<evidence type="ECO:0000256" key="12">
    <source>
        <dbReference type="ARBA" id="ARBA00023004"/>
    </source>
</evidence>
<dbReference type="InterPro" id="IPR005797">
    <property type="entry name" value="Cyt_b/b6_N"/>
</dbReference>
<feature type="transmembrane region" description="Helical" evidence="16">
    <location>
        <begin position="347"/>
        <end position="369"/>
    </location>
</feature>
<keyword evidence="10 16" id="KW-0249">Electron transport</keyword>